<feature type="region of interest" description="Disordered" evidence="1">
    <location>
        <begin position="121"/>
        <end position="145"/>
    </location>
</feature>
<dbReference type="EMBL" id="CM000785">
    <property type="protein sequence ID" value="AQL06369.1"/>
    <property type="molecule type" value="Genomic_DNA"/>
</dbReference>
<accession>A0A1D6P997</accession>
<organism evidence="2">
    <name type="scientific">Zea mays</name>
    <name type="common">Maize</name>
    <dbReference type="NCBI Taxonomy" id="4577"/>
    <lineage>
        <taxon>Eukaryota</taxon>
        <taxon>Viridiplantae</taxon>
        <taxon>Streptophyta</taxon>
        <taxon>Embryophyta</taxon>
        <taxon>Tracheophyta</taxon>
        <taxon>Spermatophyta</taxon>
        <taxon>Magnoliopsida</taxon>
        <taxon>Liliopsida</taxon>
        <taxon>Poales</taxon>
        <taxon>Poaceae</taxon>
        <taxon>PACMAD clade</taxon>
        <taxon>Panicoideae</taxon>
        <taxon>Andropogonodae</taxon>
        <taxon>Andropogoneae</taxon>
        <taxon>Tripsacinae</taxon>
        <taxon>Zea</taxon>
    </lineage>
</organism>
<sequence length="176" mass="19042">MVTLRRVAADRVAAAEVAQFVVLVPAWEEVTAKGVFSARREGGGTWSAVGHWPRRRCVWRRWWCSRRAAADAGQGPRGRPGRMRCGATRLEGIPEEDATTGLCGWCRCECDDDRWEVVGGGGGAGGRDGDGALGNGGGRVGRVPRRWPPRFPSVWGRWGIACGRRGHGRAAPTLHS</sequence>
<gene>
    <name evidence="2" type="ORF">ZEAMMB73_Zm00001d047415</name>
</gene>
<name>A0A1D6P997_MAIZE</name>
<dbReference type="PANTHER" id="PTHR37244:SF1">
    <property type="entry name" value="NADP-SPECIFIC GLUTAMATE DEHYDROGENASE"/>
    <property type="match status" value="1"/>
</dbReference>
<dbReference type="InParanoid" id="A0A1D6P997"/>
<dbReference type="PANTHER" id="PTHR37244">
    <property type="entry name" value="NADP-SPECIFIC GLUTAMATE DEHYDROGENASE"/>
    <property type="match status" value="1"/>
</dbReference>
<dbReference type="AlphaFoldDB" id="A0A1D6P997"/>
<evidence type="ECO:0000256" key="1">
    <source>
        <dbReference type="SAM" id="MobiDB-lite"/>
    </source>
</evidence>
<protein>
    <submittedName>
        <fullName evidence="2">Uncharacterized protein</fullName>
    </submittedName>
</protein>
<proteinExistence type="predicted"/>
<reference evidence="2" key="1">
    <citation type="submission" date="2015-12" db="EMBL/GenBank/DDBJ databases">
        <title>Update maize B73 reference genome by single molecule sequencing technologies.</title>
        <authorList>
            <consortium name="Maize Genome Sequencing Project"/>
            <person name="Ware D."/>
        </authorList>
    </citation>
    <scope>NUCLEOTIDE SEQUENCE</scope>
    <source>
        <tissue evidence="2">Seedling</tissue>
    </source>
</reference>
<evidence type="ECO:0000313" key="2">
    <source>
        <dbReference type="EMBL" id="AQL06369.1"/>
    </source>
</evidence>
<feature type="compositionally biased region" description="Gly residues" evidence="1">
    <location>
        <begin position="121"/>
        <end position="140"/>
    </location>
</feature>